<reference evidence="1" key="1">
    <citation type="submission" date="2021-01" db="EMBL/GenBank/DDBJ databases">
        <authorList>
            <person name="Corre E."/>
            <person name="Pelletier E."/>
            <person name="Niang G."/>
            <person name="Scheremetjew M."/>
            <person name="Finn R."/>
            <person name="Kale V."/>
            <person name="Holt S."/>
            <person name="Cochrane G."/>
            <person name="Meng A."/>
            <person name="Brown T."/>
            <person name="Cohen L."/>
        </authorList>
    </citation>
    <scope>NUCLEOTIDE SEQUENCE</scope>
    <source>
        <strain evidence="1">OF101</strain>
    </source>
</reference>
<evidence type="ECO:0000313" key="1">
    <source>
        <dbReference type="EMBL" id="CAD9096951.1"/>
    </source>
</evidence>
<accession>A0A7S1L8N4</accession>
<proteinExistence type="predicted"/>
<gene>
    <name evidence="1" type="ORF">ACAT0790_LOCUS5509</name>
</gene>
<protein>
    <submittedName>
        <fullName evidence="1">Uncharacterized protein</fullName>
    </submittedName>
</protein>
<dbReference type="AlphaFoldDB" id="A0A7S1L8N4"/>
<dbReference type="EMBL" id="HBGE01009085">
    <property type="protein sequence ID" value="CAD9096951.1"/>
    <property type="molecule type" value="Transcribed_RNA"/>
</dbReference>
<name>A0A7S1L8N4_ALECA</name>
<organism evidence="1">
    <name type="scientific">Alexandrium catenella</name>
    <name type="common">Red tide dinoflagellate</name>
    <name type="synonym">Gonyaulax catenella</name>
    <dbReference type="NCBI Taxonomy" id="2925"/>
    <lineage>
        <taxon>Eukaryota</taxon>
        <taxon>Sar</taxon>
        <taxon>Alveolata</taxon>
        <taxon>Dinophyceae</taxon>
        <taxon>Gonyaulacales</taxon>
        <taxon>Pyrocystaceae</taxon>
        <taxon>Alexandrium</taxon>
    </lineage>
</organism>
<sequence>MVQHAMEAFANGLIKSAASEACGGSFQAAFGRLLVAGGLGHQEPFFLAEGLKSRWLTRAQAAPGASWTSLLDLTEGPCIHVAAFLGAADLCETDATCRTLRELNRAQGGPWCMLGSGTFLGLELDGDGVFNPLESAGDLRVGTALRKQVRIDWKGRYGRFQAEVSMFREPFAGSEIMEVEQPDEIAYSRCTLRTDLLNSADANDIYMEIEVLSNPDNVSLAVVDFEAGGCSSVTFSPDTGAVIRERKVCEVPRKVQGAYIQPLATITQGRGFEGSMGIFLSRGHLAFFRRHATSTEEGQEIEWGPWESTGFVTDLSWAEGRQLTPCLAFRNEGPYRVRMVSVCAKPPLKPERTAMAYDEASWSSLNWDADQEMGEVMEEA</sequence>